<name>A0AAD3ST16_NEPGR</name>
<evidence type="ECO:0000256" key="1">
    <source>
        <dbReference type="SAM" id="MobiDB-lite"/>
    </source>
</evidence>
<comment type="caution">
    <text evidence="2">The sequence shown here is derived from an EMBL/GenBank/DDBJ whole genome shotgun (WGS) entry which is preliminary data.</text>
</comment>
<proteinExistence type="predicted"/>
<keyword evidence="3" id="KW-1185">Reference proteome</keyword>
<dbReference type="Proteomes" id="UP001279734">
    <property type="component" value="Unassembled WGS sequence"/>
</dbReference>
<dbReference type="EMBL" id="BSYO01000016">
    <property type="protein sequence ID" value="GMH16166.1"/>
    <property type="molecule type" value="Genomic_DNA"/>
</dbReference>
<evidence type="ECO:0000313" key="2">
    <source>
        <dbReference type="EMBL" id="GMH16166.1"/>
    </source>
</evidence>
<gene>
    <name evidence="2" type="ORF">Nepgr_018007</name>
</gene>
<organism evidence="2 3">
    <name type="scientific">Nepenthes gracilis</name>
    <name type="common">Slender pitcher plant</name>
    <dbReference type="NCBI Taxonomy" id="150966"/>
    <lineage>
        <taxon>Eukaryota</taxon>
        <taxon>Viridiplantae</taxon>
        <taxon>Streptophyta</taxon>
        <taxon>Embryophyta</taxon>
        <taxon>Tracheophyta</taxon>
        <taxon>Spermatophyta</taxon>
        <taxon>Magnoliopsida</taxon>
        <taxon>eudicotyledons</taxon>
        <taxon>Gunneridae</taxon>
        <taxon>Pentapetalae</taxon>
        <taxon>Caryophyllales</taxon>
        <taxon>Nepenthaceae</taxon>
        <taxon>Nepenthes</taxon>
    </lineage>
</organism>
<evidence type="ECO:0000313" key="3">
    <source>
        <dbReference type="Proteomes" id="UP001279734"/>
    </source>
</evidence>
<sequence>MQATMGITFHISSIGIEFARSVSTGAGNPAQSHTPANSTVYPIQNICCLHVHSIIHDQPIIPQAETTSVQWVPVEPQLNRRTTNSKAPEQPSTPSYTSAYSKKKTMDKYTRLITSRVLETRYIPIGWK</sequence>
<feature type="region of interest" description="Disordered" evidence="1">
    <location>
        <begin position="75"/>
        <end position="103"/>
    </location>
</feature>
<reference evidence="2" key="1">
    <citation type="submission" date="2023-05" db="EMBL/GenBank/DDBJ databases">
        <title>Nepenthes gracilis genome sequencing.</title>
        <authorList>
            <person name="Fukushima K."/>
        </authorList>
    </citation>
    <scope>NUCLEOTIDE SEQUENCE</scope>
    <source>
        <strain evidence="2">SING2019-196</strain>
    </source>
</reference>
<feature type="compositionally biased region" description="Polar residues" evidence="1">
    <location>
        <begin position="79"/>
        <end position="100"/>
    </location>
</feature>
<accession>A0AAD3ST16</accession>
<protein>
    <submittedName>
        <fullName evidence="2">Uncharacterized protein</fullName>
    </submittedName>
</protein>
<dbReference type="AlphaFoldDB" id="A0AAD3ST16"/>